<dbReference type="EMBL" id="JBBXMP010000102">
    <property type="protein sequence ID" value="KAL0062530.1"/>
    <property type="molecule type" value="Genomic_DNA"/>
</dbReference>
<organism evidence="1 2">
    <name type="scientific">Marasmius tenuissimus</name>
    <dbReference type="NCBI Taxonomy" id="585030"/>
    <lineage>
        <taxon>Eukaryota</taxon>
        <taxon>Fungi</taxon>
        <taxon>Dikarya</taxon>
        <taxon>Basidiomycota</taxon>
        <taxon>Agaricomycotina</taxon>
        <taxon>Agaricomycetes</taxon>
        <taxon>Agaricomycetidae</taxon>
        <taxon>Agaricales</taxon>
        <taxon>Marasmiineae</taxon>
        <taxon>Marasmiaceae</taxon>
        <taxon>Marasmius</taxon>
    </lineage>
</organism>
<keyword evidence="2" id="KW-1185">Reference proteome</keyword>
<protein>
    <submittedName>
        <fullName evidence="1">Uncharacterized protein</fullName>
    </submittedName>
</protein>
<accession>A0ABR2ZMI3</accession>
<reference evidence="1 2" key="1">
    <citation type="submission" date="2024-05" db="EMBL/GenBank/DDBJ databases">
        <title>A draft genome resource for the thread blight pathogen Marasmius tenuissimus strain MS-2.</title>
        <authorList>
            <person name="Yulfo-Soto G.E."/>
            <person name="Baruah I.K."/>
            <person name="Amoako-Attah I."/>
            <person name="Bukari Y."/>
            <person name="Meinhardt L.W."/>
            <person name="Bailey B.A."/>
            <person name="Cohen S.P."/>
        </authorList>
    </citation>
    <scope>NUCLEOTIDE SEQUENCE [LARGE SCALE GENOMIC DNA]</scope>
    <source>
        <strain evidence="1 2">MS-2</strain>
    </source>
</reference>
<evidence type="ECO:0000313" key="1">
    <source>
        <dbReference type="EMBL" id="KAL0062530.1"/>
    </source>
</evidence>
<sequence length="101" mass="11184">MVQTGINQQENVEKDINGCNFIEMERGEPSKFDPRFAEKLCADNSGPDISNLAAPGYDLTAPRMQMLMHSHYSVAHAFVQAVEIINRGGTEGEIVESSRSR</sequence>
<comment type="caution">
    <text evidence="1">The sequence shown here is derived from an EMBL/GenBank/DDBJ whole genome shotgun (WGS) entry which is preliminary data.</text>
</comment>
<dbReference type="Proteomes" id="UP001437256">
    <property type="component" value="Unassembled WGS sequence"/>
</dbReference>
<evidence type="ECO:0000313" key="2">
    <source>
        <dbReference type="Proteomes" id="UP001437256"/>
    </source>
</evidence>
<gene>
    <name evidence="1" type="ORF">AAF712_010569</name>
</gene>
<proteinExistence type="predicted"/>
<name>A0ABR2ZMI3_9AGAR</name>